<dbReference type="InterPro" id="IPR000195">
    <property type="entry name" value="Rab-GAP-TBC_dom"/>
</dbReference>
<protein>
    <submittedName>
        <fullName evidence="3">RabGAP/TBC</fullName>
    </submittedName>
</protein>
<dbReference type="GeneID" id="54587158"/>
<dbReference type="EMBL" id="ML987202">
    <property type="protein sequence ID" value="KAF2244913.1"/>
    <property type="molecule type" value="Genomic_DNA"/>
</dbReference>
<feature type="compositionally biased region" description="Low complexity" evidence="1">
    <location>
        <begin position="78"/>
        <end position="96"/>
    </location>
</feature>
<dbReference type="FunFam" id="1.10.10.750:FF:000007">
    <property type="entry name" value="TBC1 domain family member"/>
    <property type="match status" value="1"/>
</dbReference>
<dbReference type="Gene3D" id="1.10.472.80">
    <property type="entry name" value="Ypt/Rab-GAP domain of gyp1p, domain 3"/>
    <property type="match status" value="1"/>
</dbReference>
<feature type="region of interest" description="Disordered" evidence="1">
    <location>
        <begin position="1"/>
        <end position="35"/>
    </location>
</feature>
<name>A0A6A6I5S0_9PLEO</name>
<evidence type="ECO:0000313" key="3">
    <source>
        <dbReference type="EMBL" id="KAF2244913.1"/>
    </source>
</evidence>
<feature type="compositionally biased region" description="Acidic residues" evidence="1">
    <location>
        <begin position="107"/>
        <end position="125"/>
    </location>
</feature>
<evidence type="ECO:0000256" key="1">
    <source>
        <dbReference type="SAM" id="MobiDB-lite"/>
    </source>
</evidence>
<sequence length="592" mass="66624">MASKKQQQEMVQVDRSSSASPFWRTASSTSKPYENKKIIGASYSHADILKFDSLNVSGTSSRPRTPPSADHSRDPSVPSSRAGSTTSPPPTRSTYTNFLRDTNHDWQDDEEDEGDIMFEDDEDEFGLPSIASMRRKGRRKEPLKGRNPGGTGRNSLGSTAWRAIDSGDIAEERGIPNYPTAKKSEGKILRPQYQEILRDPANSLHLISHPSVPPNASAKEIEEHSARITRINKFKRILQTSTISLSELRDSAWSGIPSEVRAMAWQILLGYLPTSSERRVATLERKRKEYLEGVRQAFERGTAISVGAVAAGVAGVSSYPSANRGRGRGLDEAIWHQISIDVPRTNPHLELYSYEATQRSLERILYVWAIRHPASGYVQGINDLVTPFWQVFLGAYISDPDIEFGMDPGQLPKQVLDAVEADSFWCLTKLLDGIQDNYISQQPGIQRQVASLRDLTTRIDDQLAKHLQNEGVEFIQFSFRWMNCLLMREVSVKNTIRMWDTYLAEEDGFSSFHLYVCAAFLVKWSDQLRKMDFQEIMMFLQSLPTKQWTEKDIELLLSEAFIWQSLFRGSSAHLKNTGSKSSSGVVGMGPNF</sequence>
<dbReference type="SUPFAM" id="SSF47923">
    <property type="entry name" value="Ypt/Rab-GAP domain of gyp1p"/>
    <property type="match status" value="2"/>
</dbReference>
<dbReference type="GO" id="GO:0005794">
    <property type="term" value="C:Golgi apparatus"/>
    <property type="evidence" value="ECO:0007669"/>
    <property type="project" value="TreeGrafter"/>
</dbReference>
<dbReference type="Pfam" id="PF00566">
    <property type="entry name" value="RabGAP-TBC"/>
    <property type="match status" value="1"/>
</dbReference>
<dbReference type="Gene3D" id="1.10.10.750">
    <property type="entry name" value="Ypt/Rab-GAP domain of gyp1p, domain 1"/>
    <property type="match status" value="1"/>
</dbReference>
<dbReference type="PANTHER" id="PTHR22957:SF26">
    <property type="entry name" value="LD44506P"/>
    <property type="match status" value="1"/>
</dbReference>
<feature type="compositionally biased region" description="Polar residues" evidence="1">
    <location>
        <begin position="1"/>
        <end position="32"/>
    </location>
</feature>
<dbReference type="FunFam" id="1.10.472.80:FF:000001">
    <property type="entry name" value="TBC1 domain family member 22B"/>
    <property type="match status" value="1"/>
</dbReference>
<proteinExistence type="predicted"/>
<dbReference type="SMART" id="SM00164">
    <property type="entry name" value="TBC"/>
    <property type="match status" value="1"/>
</dbReference>
<feature type="region of interest" description="Disordered" evidence="1">
    <location>
        <begin position="55"/>
        <end position="161"/>
    </location>
</feature>
<dbReference type="Gene3D" id="1.10.8.270">
    <property type="entry name" value="putative rabgap domain of human tbc1 domain family member 14 like domains"/>
    <property type="match status" value="1"/>
</dbReference>
<dbReference type="OrthoDB" id="26371at2759"/>
<keyword evidence="4" id="KW-1185">Reference proteome</keyword>
<dbReference type="InterPro" id="IPR035969">
    <property type="entry name" value="Rab-GAP_TBC_sf"/>
</dbReference>
<dbReference type="GO" id="GO:0005096">
    <property type="term" value="F:GTPase activator activity"/>
    <property type="evidence" value="ECO:0007669"/>
    <property type="project" value="TreeGrafter"/>
</dbReference>
<dbReference type="AlphaFoldDB" id="A0A6A6I5S0"/>
<evidence type="ECO:0000313" key="4">
    <source>
        <dbReference type="Proteomes" id="UP000800094"/>
    </source>
</evidence>
<dbReference type="FunFam" id="1.10.8.270:FF:000037">
    <property type="entry name" value="TBC1 domain family member 22A"/>
    <property type="match status" value="1"/>
</dbReference>
<dbReference type="PANTHER" id="PTHR22957">
    <property type="entry name" value="TBC1 DOMAIN FAMILY MEMBER GTPASE-ACTIVATING PROTEIN"/>
    <property type="match status" value="1"/>
</dbReference>
<accession>A0A6A6I5S0</accession>
<reference evidence="3" key="1">
    <citation type="journal article" date="2020" name="Stud. Mycol.">
        <title>101 Dothideomycetes genomes: a test case for predicting lifestyles and emergence of pathogens.</title>
        <authorList>
            <person name="Haridas S."/>
            <person name="Albert R."/>
            <person name="Binder M."/>
            <person name="Bloem J."/>
            <person name="Labutti K."/>
            <person name="Salamov A."/>
            <person name="Andreopoulos B."/>
            <person name="Baker S."/>
            <person name="Barry K."/>
            <person name="Bills G."/>
            <person name="Bluhm B."/>
            <person name="Cannon C."/>
            <person name="Castanera R."/>
            <person name="Culley D."/>
            <person name="Daum C."/>
            <person name="Ezra D."/>
            <person name="Gonzalez J."/>
            <person name="Henrissat B."/>
            <person name="Kuo A."/>
            <person name="Liang C."/>
            <person name="Lipzen A."/>
            <person name="Lutzoni F."/>
            <person name="Magnuson J."/>
            <person name="Mondo S."/>
            <person name="Nolan M."/>
            <person name="Ohm R."/>
            <person name="Pangilinan J."/>
            <person name="Park H.-J."/>
            <person name="Ramirez L."/>
            <person name="Alfaro M."/>
            <person name="Sun H."/>
            <person name="Tritt A."/>
            <person name="Yoshinaga Y."/>
            <person name="Zwiers L.-H."/>
            <person name="Turgeon B."/>
            <person name="Goodwin S."/>
            <person name="Spatafora J."/>
            <person name="Crous P."/>
            <person name="Grigoriev I."/>
        </authorList>
    </citation>
    <scope>NUCLEOTIDE SEQUENCE</scope>
    <source>
        <strain evidence="3">CBS 122368</strain>
    </source>
</reference>
<gene>
    <name evidence="3" type="ORF">BU26DRAFT_568904</name>
</gene>
<organism evidence="3 4">
    <name type="scientific">Trematosphaeria pertusa</name>
    <dbReference type="NCBI Taxonomy" id="390896"/>
    <lineage>
        <taxon>Eukaryota</taxon>
        <taxon>Fungi</taxon>
        <taxon>Dikarya</taxon>
        <taxon>Ascomycota</taxon>
        <taxon>Pezizomycotina</taxon>
        <taxon>Dothideomycetes</taxon>
        <taxon>Pleosporomycetidae</taxon>
        <taxon>Pleosporales</taxon>
        <taxon>Massarineae</taxon>
        <taxon>Trematosphaeriaceae</taxon>
        <taxon>Trematosphaeria</taxon>
    </lineage>
</organism>
<dbReference type="Proteomes" id="UP000800094">
    <property type="component" value="Unassembled WGS sequence"/>
</dbReference>
<dbReference type="PROSITE" id="PS50086">
    <property type="entry name" value="TBC_RABGAP"/>
    <property type="match status" value="1"/>
</dbReference>
<evidence type="ECO:0000259" key="2">
    <source>
        <dbReference type="PROSITE" id="PS50086"/>
    </source>
</evidence>
<feature type="domain" description="Rab-GAP TBC" evidence="2">
    <location>
        <begin position="255"/>
        <end position="506"/>
    </location>
</feature>
<dbReference type="RefSeq" id="XP_033679917.1">
    <property type="nucleotide sequence ID" value="XM_033833828.1"/>
</dbReference>